<sequence length="248" mass="26596">MRALMLEFAKLRRKNVWLVCLGSATLCLMWMASDAARAAQGASDGTTSLLYMAPLVNAIVMTLFAAVIASRVCEVDHEAQALKELLCLQRAGTVFAAKLLCSLVLIAVAVVLETVGLSALASYKGFADQLGVAELATFAACQIGPAFVVAVLVQAVALRWENQFASLALGLGLSLAGLFSLFFPPIVQRLVPSGYFGLLSYVRMDWDRATQVTSFHTVPFPWGDAALLAAMCAVLIAASAWWFSRKEL</sequence>
<keyword evidence="1" id="KW-1133">Transmembrane helix</keyword>
<proteinExistence type="predicted"/>
<dbReference type="eggNOG" id="COG4200">
    <property type="taxonomic scope" value="Bacteria"/>
</dbReference>
<reference evidence="2 3" key="1">
    <citation type="submission" date="2013-08" db="EMBL/GenBank/DDBJ databases">
        <authorList>
            <person name="Durkin A.S."/>
            <person name="Haft D.R."/>
            <person name="McCorrison J."/>
            <person name="Torralba M."/>
            <person name="Gillis M."/>
            <person name="Haft D.H."/>
            <person name="Methe B."/>
            <person name="Sutton G."/>
            <person name="Nelson K.E."/>
        </authorList>
    </citation>
    <scope>NUCLEOTIDE SEQUENCE [LARGE SCALE GENOMIC DNA]</scope>
    <source>
        <strain evidence="2 3">F0195</strain>
    </source>
</reference>
<feature type="transmembrane region" description="Helical" evidence="1">
    <location>
        <begin position="225"/>
        <end position="243"/>
    </location>
</feature>
<name>U2T3R6_9ACTN</name>
<dbReference type="OrthoDB" id="3190532at2"/>
<comment type="caution">
    <text evidence="2">The sequence shown here is derived from an EMBL/GenBank/DDBJ whole genome shotgun (WGS) entry which is preliminary data.</text>
</comment>
<dbReference type="RefSeq" id="WP_021726444.1">
    <property type="nucleotide sequence ID" value="NZ_AWEZ01000054.1"/>
</dbReference>
<dbReference type="EMBL" id="AWEZ01000054">
    <property type="protein sequence ID" value="ERL07699.1"/>
    <property type="molecule type" value="Genomic_DNA"/>
</dbReference>
<evidence type="ECO:0000256" key="1">
    <source>
        <dbReference type="SAM" id="Phobius"/>
    </source>
</evidence>
<keyword evidence="1" id="KW-0472">Membrane</keyword>
<keyword evidence="3" id="KW-1185">Reference proteome</keyword>
<dbReference type="Proteomes" id="UP000016638">
    <property type="component" value="Unassembled WGS sequence"/>
</dbReference>
<organism evidence="2 3">
    <name type="scientific">Olsenella profusa F0195</name>
    <dbReference type="NCBI Taxonomy" id="1125712"/>
    <lineage>
        <taxon>Bacteria</taxon>
        <taxon>Bacillati</taxon>
        <taxon>Actinomycetota</taxon>
        <taxon>Coriobacteriia</taxon>
        <taxon>Coriobacteriales</taxon>
        <taxon>Atopobiaceae</taxon>
        <taxon>Olsenella</taxon>
    </lineage>
</organism>
<gene>
    <name evidence="2" type="ORF">HMPREF1316_2327</name>
</gene>
<dbReference type="STRING" id="1125712.HMPREF1316_2327"/>
<protein>
    <submittedName>
        <fullName evidence="2">ABC-2 family transporter protein</fullName>
    </submittedName>
</protein>
<feature type="transmembrane region" description="Helical" evidence="1">
    <location>
        <begin position="48"/>
        <end position="70"/>
    </location>
</feature>
<dbReference type="PATRIC" id="fig|1125712.3.peg.1563"/>
<accession>U2T3R6</accession>
<evidence type="ECO:0000313" key="2">
    <source>
        <dbReference type="EMBL" id="ERL07699.1"/>
    </source>
</evidence>
<feature type="transmembrane region" description="Helical" evidence="1">
    <location>
        <begin position="91"/>
        <end position="112"/>
    </location>
</feature>
<dbReference type="AlphaFoldDB" id="U2T3R6"/>
<feature type="transmembrane region" description="Helical" evidence="1">
    <location>
        <begin position="132"/>
        <end position="157"/>
    </location>
</feature>
<evidence type="ECO:0000313" key="3">
    <source>
        <dbReference type="Proteomes" id="UP000016638"/>
    </source>
</evidence>
<keyword evidence="1" id="KW-0812">Transmembrane</keyword>
<dbReference type="Pfam" id="PF12730">
    <property type="entry name" value="ABC2_membrane_4"/>
    <property type="match status" value="1"/>
</dbReference>
<feature type="transmembrane region" description="Helical" evidence="1">
    <location>
        <begin position="164"/>
        <end position="183"/>
    </location>
</feature>